<dbReference type="Proteomes" id="UP001165079">
    <property type="component" value="Unassembled WGS sequence"/>
</dbReference>
<gene>
    <name evidence="2" type="ORF">Afil01_52880</name>
</gene>
<sequence>MSVSVLWEDHAMATNTVRRRRLGIALREHRRAARVSMEDAAAVISVHKTTISRMERGQAATKPLFVQALLAHYSVDATESAVLVELAKEASKPGWWRSYVGVVDERHLDHIALESEASRISTWEPVLIPALLQTEDYARAVLQRAGVESLTHTQIEKRVQARAERKARLLSDNPPALAAIFDEGALRRPVGGRDVMCGQLEHLLELAQMPNIGVQLIPTSAGAHAGVTGSVTLLEYESDEDPPVAFLETVGGDLYLDEPGELKVCRAVFDALRSDALSASETEQRIAQLAAESELG</sequence>
<comment type="caution">
    <text evidence="2">The sequence shown here is derived from an EMBL/GenBank/DDBJ whole genome shotgun (WGS) entry which is preliminary data.</text>
</comment>
<feature type="domain" description="HTH cro/C1-type" evidence="1">
    <location>
        <begin position="26"/>
        <end position="80"/>
    </location>
</feature>
<dbReference type="Pfam" id="PF13560">
    <property type="entry name" value="HTH_31"/>
    <property type="match status" value="1"/>
</dbReference>
<evidence type="ECO:0000313" key="2">
    <source>
        <dbReference type="EMBL" id="GLZ80481.1"/>
    </source>
</evidence>
<evidence type="ECO:0000313" key="3">
    <source>
        <dbReference type="Proteomes" id="UP001165079"/>
    </source>
</evidence>
<dbReference type="InterPro" id="IPR001387">
    <property type="entry name" value="Cro/C1-type_HTH"/>
</dbReference>
<dbReference type="AlphaFoldDB" id="A0A9W6WCD4"/>
<dbReference type="InterPro" id="IPR010982">
    <property type="entry name" value="Lambda_DNA-bd_dom_sf"/>
</dbReference>
<accession>A0A9W6WCD4</accession>
<name>A0A9W6WCD4_9ACTN</name>
<dbReference type="CDD" id="cd00093">
    <property type="entry name" value="HTH_XRE"/>
    <property type="match status" value="1"/>
</dbReference>
<dbReference type="GO" id="GO:0003677">
    <property type="term" value="F:DNA binding"/>
    <property type="evidence" value="ECO:0007669"/>
    <property type="project" value="InterPro"/>
</dbReference>
<dbReference type="InterPro" id="IPR043917">
    <property type="entry name" value="DUF5753"/>
</dbReference>
<proteinExistence type="predicted"/>
<evidence type="ECO:0000259" key="1">
    <source>
        <dbReference type="PROSITE" id="PS50943"/>
    </source>
</evidence>
<dbReference type="SUPFAM" id="SSF47413">
    <property type="entry name" value="lambda repressor-like DNA-binding domains"/>
    <property type="match status" value="1"/>
</dbReference>
<keyword evidence="3" id="KW-1185">Reference proteome</keyword>
<protein>
    <submittedName>
        <fullName evidence="2">Transcriptional regulator</fullName>
    </submittedName>
</protein>
<dbReference type="Gene3D" id="1.10.260.40">
    <property type="entry name" value="lambda repressor-like DNA-binding domains"/>
    <property type="match status" value="1"/>
</dbReference>
<dbReference type="SMART" id="SM00530">
    <property type="entry name" value="HTH_XRE"/>
    <property type="match status" value="1"/>
</dbReference>
<dbReference type="Pfam" id="PF19054">
    <property type="entry name" value="DUF5753"/>
    <property type="match status" value="1"/>
</dbReference>
<organism evidence="2 3">
    <name type="scientific">Actinorhabdospora filicis</name>
    <dbReference type="NCBI Taxonomy" id="1785913"/>
    <lineage>
        <taxon>Bacteria</taxon>
        <taxon>Bacillati</taxon>
        <taxon>Actinomycetota</taxon>
        <taxon>Actinomycetes</taxon>
        <taxon>Micromonosporales</taxon>
        <taxon>Micromonosporaceae</taxon>
        <taxon>Actinorhabdospora</taxon>
    </lineage>
</organism>
<dbReference type="EMBL" id="BSTX01000004">
    <property type="protein sequence ID" value="GLZ80481.1"/>
    <property type="molecule type" value="Genomic_DNA"/>
</dbReference>
<dbReference type="PROSITE" id="PS50943">
    <property type="entry name" value="HTH_CROC1"/>
    <property type="match status" value="1"/>
</dbReference>
<reference evidence="2" key="1">
    <citation type="submission" date="2023-03" db="EMBL/GenBank/DDBJ databases">
        <title>Actinorhabdospora filicis NBRC 111898.</title>
        <authorList>
            <person name="Ichikawa N."/>
            <person name="Sato H."/>
            <person name="Tonouchi N."/>
        </authorList>
    </citation>
    <scope>NUCLEOTIDE SEQUENCE</scope>
    <source>
        <strain evidence="2">NBRC 111898</strain>
    </source>
</reference>